<dbReference type="InterPro" id="IPR009781">
    <property type="entry name" value="DUF1345"/>
</dbReference>
<proteinExistence type="predicted"/>
<dbReference type="Pfam" id="PF07077">
    <property type="entry name" value="DUF1345"/>
    <property type="match status" value="1"/>
</dbReference>
<dbReference type="EMBL" id="UXHF01000016">
    <property type="protein sequence ID" value="VDC49296.1"/>
    <property type="molecule type" value="Genomic_DNA"/>
</dbReference>
<organism evidence="1 2">
    <name type="scientific">Brevundimonas mediterranea</name>
    <dbReference type="NCBI Taxonomy" id="74329"/>
    <lineage>
        <taxon>Bacteria</taxon>
        <taxon>Pseudomonadati</taxon>
        <taxon>Pseudomonadota</taxon>
        <taxon>Alphaproteobacteria</taxon>
        <taxon>Caulobacterales</taxon>
        <taxon>Caulobacteraceae</taxon>
        <taxon>Brevundimonas</taxon>
    </lineage>
</organism>
<keyword evidence="2" id="KW-1185">Reference proteome</keyword>
<comment type="caution">
    <text evidence="1">The sequence shown here is derived from an EMBL/GenBank/DDBJ whole genome shotgun (WGS) entry which is preliminary data.</text>
</comment>
<name>A0A7Z8Y1S6_9CAUL</name>
<reference evidence="1 2" key="1">
    <citation type="submission" date="2018-11" db="EMBL/GenBank/DDBJ databases">
        <authorList>
            <person name="Peiro R."/>
            <person name="Begona"/>
            <person name="Cbmso G."/>
            <person name="Lopez M."/>
            <person name="Gonzalez S."/>
            <person name="Sacristan E."/>
            <person name="Castillo E."/>
        </authorList>
    </citation>
    <scope>NUCLEOTIDE SEQUENCE [LARGE SCALE GENOMIC DNA]</scope>
    <source>
        <strain evidence="1">Brev_genome</strain>
    </source>
</reference>
<sequence length="223" mass="23600">MGRHDPTMSLFRTLRLYGVLFSSLGVVILVALLIPAGESALTRMAYGWIAGVAVFIAATLTRMALVQDANAIRRRAAALDQTGGAVLPLSLLAAVASIVVVVGEAVQAGGSPILGLLALGTVTLSWTFIHLIFTLHYAHAFYQHGDHGKDRGGLIFPGETEPDYWDFLHFALIIGVASQTADVQIADRGIRRLSTVHSLTAFVFNTVILALAVNLAVGLVGVS</sequence>
<gene>
    <name evidence="1" type="ORF">BREV_BREV_01119</name>
</gene>
<protein>
    <recommendedName>
        <fullName evidence="3">DUF1345 domain-containing protein</fullName>
    </recommendedName>
</protein>
<evidence type="ECO:0000313" key="2">
    <source>
        <dbReference type="Proteomes" id="UP000289220"/>
    </source>
</evidence>
<evidence type="ECO:0008006" key="3">
    <source>
        <dbReference type="Google" id="ProtNLM"/>
    </source>
</evidence>
<evidence type="ECO:0000313" key="1">
    <source>
        <dbReference type="EMBL" id="VDC49296.1"/>
    </source>
</evidence>
<accession>A0A7Z8Y1S6</accession>
<dbReference type="AlphaFoldDB" id="A0A7Z8Y1S6"/>
<dbReference type="Proteomes" id="UP000289220">
    <property type="component" value="Unassembled WGS sequence"/>
</dbReference>